<evidence type="ECO:0000313" key="3">
    <source>
        <dbReference type="Proteomes" id="UP001164746"/>
    </source>
</evidence>
<gene>
    <name evidence="2" type="ORF">MAR_038457</name>
</gene>
<dbReference type="CDD" id="cd01650">
    <property type="entry name" value="RT_nLTR_like"/>
    <property type="match status" value="1"/>
</dbReference>
<dbReference type="SUPFAM" id="SSF56672">
    <property type="entry name" value="DNA/RNA polymerases"/>
    <property type="match status" value="1"/>
</dbReference>
<dbReference type="EMBL" id="CP111024">
    <property type="protein sequence ID" value="WAR24788.1"/>
    <property type="molecule type" value="Genomic_DNA"/>
</dbReference>
<reference evidence="2" key="1">
    <citation type="submission" date="2022-11" db="EMBL/GenBank/DDBJ databases">
        <title>Centuries of genome instability and evolution in soft-shell clam transmissible cancer (bioRxiv).</title>
        <authorList>
            <person name="Hart S.F.M."/>
            <person name="Yonemitsu M.A."/>
            <person name="Giersch R.M."/>
            <person name="Beal B.F."/>
            <person name="Arriagada G."/>
            <person name="Davis B.W."/>
            <person name="Ostrander E.A."/>
            <person name="Goff S.P."/>
            <person name="Metzger M.J."/>
        </authorList>
    </citation>
    <scope>NUCLEOTIDE SEQUENCE</scope>
    <source>
        <strain evidence="2">MELC-2E11</strain>
        <tissue evidence="2">Siphon/mantle</tissue>
    </source>
</reference>
<name>A0ABY7FVB2_MYAAR</name>
<dbReference type="InterPro" id="IPR000477">
    <property type="entry name" value="RT_dom"/>
</dbReference>
<feature type="domain" description="Reverse transcriptase" evidence="1">
    <location>
        <begin position="88"/>
        <end position="260"/>
    </location>
</feature>
<evidence type="ECO:0000313" key="2">
    <source>
        <dbReference type="EMBL" id="WAR24788.1"/>
    </source>
</evidence>
<dbReference type="Pfam" id="PF00078">
    <property type="entry name" value="RVT_1"/>
    <property type="match status" value="1"/>
</dbReference>
<dbReference type="InterPro" id="IPR043502">
    <property type="entry name" value="DNA/RNA_pol_sf"/>
</dbReference>
<dbReference type="PANTHER" id="PTHR31635">
    <property type="entry name" value="REVERSE TRANSCRIPTASE DOMAIN-CONTAINING PROTEIN-RELATED"/>
    <property type="match status" value="1"/>
</dbReference>
<dbReference type="PANTHER" id="PTHR31635:SF196">
    <property type="entry name" value="REVERSE TRANSCRIPTASE DOMAIN-CONTAINING PROTEIN-RELATED"/>
    <property type="match status" value="1"/>
</dbReference>
<proteinExistence type="predicted"/>
<keyword evidence="3" id="KW-1185">Reference proteome</keyword>
<dbReference type="Proteomes" id="UP001164746">
    <property type="component" value="Chromosome 13"/>
</dbReference>
<evidence type="ECO:0000259" key="1">
    <source>
        <dbReference type="Pfam" id="PF00078"/>
    </source>
</evidence>
<sequence>MKNQQLISLTWKKIRGKEKYEGIDMQAATELLTGKSKSPGIDGIPAEWYQKFWYIIKHDFVELTTEILSTNKLCDTQYKGVLTLIYKNGDRGDLKNWRPLSILCVDYKIIAKALSNRIKPILSKIIHSDQKGYVEGRNINEANRYIQDLIEYTAQNKNEGLIIIFLEKTMAFDRCEWPWLNIFFPISRSIKQGCPVAPYLYIIQAEPIACRIRNNININDISMPDYNDKIQHAKVNQYVDDTQLFAKNESSLVYICQDLSLCEKVWKSRELTIPGKILLVKTYIFSAINFEVETRGISQKISNDSEQIMNNFIWNEKKPKVARDTLKREKDHGGVNLCSITEYKQALQIKMIYKIIHSKNEIWNNIGKYYLGLLDKSFNTNLFICKCSEI</sequence>
<protein>
    <submittedName>
        <fullName evidence="2">YTX2-like protein</fullName>
    </submittedName>
</protein>
<organism evidence="2 3">
    <name type="scientific">Mya arenaria</name>
    <name type="common">Soft-shell clam</name>
    <dbReference type="NCBI Taxonomy" id="6604"/>
    <lineage>
        <taxon>Eukaryota</taxon>
        <taxon>Metazoa</taxon>
        <taxon>Spiralia</taxon>
        <taxon>Lophotrochozoa</taxon>
        <taxon>Mollusca</taxon>
        <taxon>Bivalvia</taxon>
        <taxon>Autobranchia</taxon>
        <taxon>Heteroconchia</taxon>
        <taxon>Euheterodonta</taxon>
        <taxon>Imparidentia</taxon>
        <taxon>Neoheterodontei</taxon>
        <taxon>Myida</taxon>
        <taxon>Myoidea</taxon>
        <taxon>Myidae</taxon>
        <taxon>Mya</taxon>
    </lineage>
</organism>
<accession>A0ABY7FVB2</accession>